<name>A0A8S5RJP4_9VIRU</name>
<proteinExistence type="predicted"/>
<organism evidence="1">
    <name type="scientific">virus sp. ctBM815</name>
    <dbReference type="NCBI Taxonomy" id="2825806"/>
    <lineage>
        <taxon>Viruses</taxon>
    </lineage>
</organism>
<evidence type="ECO:0000313" key="1">
    <source>
        <dbReference type="EMBL" id="DAE31608.1"/>
    </source>
</evidence>
<protein>
    <submittedName>
        <fullName evidence="1">Uncharacterized protein</fullName>
    </submittedName>
</protein>
<sequence>MLNQANITSVLGPCRVYILGKVMSNPESLEAEKQKYILDDVDVKTDEQESIEEDIDVLQNAADDAVTNIDDI</sequence>
<reference evidence="1" key="1">
    <citation type="journal article" date="2021" name="Proc. Natl. Acad. Sci. U.S.A.">
        <title>A Catalog of Tens of Thousands of Viruses from Human Metagenomes Reveals Hidden Associations with Chronic Diseases.</title>
        <authorList>
            <person name="Tisza M.J."/>
            <person name="Buck C.B."/>
        </authorList>
    </citation>
    <scope>NUCLEOTIDE SEQUENCE</scope>
    <source>
        <strain evidence="1">CtBM815</strain>
    </source>
</reference>
<accession>A0A8S5RJP4</accession>
<dbReference type="EMBL" id="BK059109">
    <property type="protein sequence ID" value="DAE31608.1"/>
    <property type="molecule type" value="Genomic_DNA"/>
</dbReference>